<evidence type="ECO:0000256" key="1">
    <source>
        <dbReference type="SAM" id="MobiDB-lite"/>
    </source>
</evidence>
<dbReference type="Proteomes" id="UP000008177">
    <property type="component" value="Unplaced contigs"/>
</dbReference>
<dbReference type="InParanoid" id="G2YTT9"/>
<sequence length="67" mass="7283">MPQSPIRDSNNLQEDSKIGRERGALQMTIPPSRCTSKALNMTIVDLSCCGINIGTQGATRAKRSNHI</sequence>
<dbReference type="EMBL" id="FQ790352">
    <property type="protein sequence ID" value="CCD54849.1"/>
    <property type="molecule type" value="Genomic_DNA"/>
</dbReference>
<protein>
    <submittedName>
        <fullName evidence="2">Uncharacterized protein</fullName>
    </submittedName>
</protein>
<feature type="compositionally biased region" description="Basic and acidic residues" evidence="1">
    <location>
        <begin position="14"/>
        <end position="23"/>
    </location>
</feature>
<feature type="region of interest" description="Disordered" evidence="1">
    <location>
        <begin position="1"/>
        <end position="25"/>
    </location>
</feature>
<dbReference type="HOGENOM" id="CLU_2812074_0_0_1"/>
<evidence type="ECO:0000313" key="3">
    <source>
        <dbReference type="Proteomes" id="UP000008177"/>
    </source>
</evidence>
<feature type="compositionally biased region" description="Polar residues" evidence="1">
    <location>
        <begin position="1"/>
        <end position="13"/>
    </location>
</feature>
<accession>G2YTT9</accession>
<reference evidence="3" key="1">
    <citation type="journal article" date="2011" name="PLoS Genet.">
        <title>Genomic analysis of the necrotrophic fungal pathogens Sclerotinia sclerotiorum and Botrytis cinerea.</title>
        <authorList>
            <person name="Amselem J."/>
            <person name="Cuomo C.A."/>
            <person name="van Kan J.A."/>
            <person name="Viaud M."/>
            <person name="Benito E.P."/>
            <person name="Couloux A."/>
            <person name="Coutinho P.M."/>
            <person name="de Vries R.P."/>
            <person name="Dyer P.S."/>
            <person name="Fillinger S."/>
            <person name="Fournier E."/>
            <person name="Gout L."/>
            <person name="Hahn M."/>
            <person name="Kohn L."/>
            <person name="Lapalu N."/>
            <person name="Plummer K.M."/>
            <person name="Pradier J.M."/>
            <person name="Quevillon E."/>
            <person name="Sharon A."/>
            <person name="Simon A."/>
            <person name="ten Have A."/>
            <person name="Tudzynski B."/>
            <person name="Tudzynski P."/>
            <person name="Wincker P."/>
            <person name="Andrew M."/>
            <person name="Anthouard V."/>
            <person name="Beever R.E."/>
            <person name="Beffa R."/>
            <person name="Benoit I."/>
            <person name="Bouzid O."/>
            <person name="Brault B."/>
            <person name="Chen Z."/>
            <person name="Choquer M."/>
            <person name="Collemare J."/>
            <person name="Cotton P."/>
            <person name="Danchin E.G."/>
            <person name="Da Silva C."/>
            <person name="Gautier A."/>
            <person name="Giraud C."/>
            <person name="Giraud T."/>
            <person name="Gonzalez C."/>
            <person name="Grossetete S."/>
            <person name="Guldener U."/>
            <person name="Henrissat B."/>
            <person name="Howlett B.J."/>
            <person name="Kodira C."/>
            <person name="Kretschmer M."/>
            <person name="Lappartient A."/>
            <person name="Leroch M."/>
            <person name="Levis C."/>
            <person name="Mauceli E."/>
            <person name="Neuveglise C."/>
            <person name="Oeser B."/>
            <person name="Pearson M."/>
            <person name="Poulain J."/>
            <person name="Poussereau N."/>
            <person name="Quesneville H."/>
            <person name="Rascle C."/>
            <person name="Schumacher J."/>
            <person name="Segurens B."/>
            <person name="Sexton A."/>
            <person name="Silva E."/>
            <person name="Sirven C."/>
            <person name="Soanes D.M."/>
            <person name="Talbot N.J."/>
            <person name="Templeton M."/>
            <person name="Yandava C."/>
            <person name="Yarden O."/>
            <person name="Zeng Q."/>
            <person name="Rollins J.A."/>
            <person name="Lebrun M.H."/>
            <person name="Dickman M."/>
        </authorList>
    </citation>
    <scope>NUCLEOTIDE SEQUENCE [LARGE SCALE GENOMIC DNA]</scope>
    <source>
        <strain evidence="3">T4</strain>
    </source>
</reference>
<proteinExistence type="predicted"/>
<evidence type="ECO:0000313" key="2">
    <source>
        <dbReference type="EMBL" id="CCD54849.1"/>
    </source>
</evidence>
<organism evidence="2 3">
    <name type="scientific">Botryotinia fuckeliana (strain T4)</name>
    <name type="common">Noble rot fungus</name>
    <name type="synonym">Botrytis cinerea</name>
    <dbReference type="NCBI Taxonomy" id="999810"/>
    <lineage>
        <taxon>Eukaryota</taxon>
        <taxon>Fungi</taxon>
        <taxon>Dikarya</taxon>
        <taxon>Ascomycota</taxon>
        <taxon>Pezizomycotina</taxon>
        <taxon>Leotiomycetes</taxon>
        <taxon>Helotiales</taxon>
        <taxon>Sclerotiniaceae</taxon>
        <taxon>Botrytis</taxon>
    </lineage>
</organism>
<name>G2YTT9_BOTF4</name>
<dbReference type="AlphaFoldDB" id="G2YTT9"/>
<gene>
    <name evidence="2" type="ORF">BofuT4_uP161380.1</name>
</gene>